<gene>
    <name evidence="9" type="ORF">SK128_001241</name>
</gene>
<evidence type="ECO:0000313" key="9">
    <source>
        <dbReference type="EMBL" id="KAK7086107.1"/>
    </source>
</evidence>
<comment type="similarity">
    <text evidence="2">Belongs to the bile acid:sodium symporter (BASS) (TC 2.A.28) family.</text>
</comment>
<dbReference type="Pfam" id="PF01758">
    <property type="entry name" value="SBF"/>
    <property type="match status" value="1"/>
</dbReference>
<dbReference type="PANTHER" id="PTHR10361">
    <property type="entry name" value="SODIUM-BILE ACID COTRANSPORTER"/>
    <property type="match status" value="1"/>
</dbReference>
<evidence type="ECO:0000256" key="3">
    <source>
        <dbReference type="ARBA" id="ARBA00022692"/>
    </source>
</evidence>
<keyword evidence="5 8" id="KW-1133">Transmembrane helix</keyword>
<dbReference type="InterPro" id="IPR004710">
    <property type="entry name" value="Bilac:Na_transpt"/>
</dbReference>
<protein>
    <submittedName>
        <fullName evidence="9">Uncharacterized protein</fullName>
    </submittedName>
</protein>
<keyword evidence="4" id="KW-0813">Transport</keyword>
<feature type="transmembrane region" description="Helical" evidence="8">
    <location>
        <begin position="7"/>
        <end position="29"/>
    </location>
</feature>
<accession>A0AAN9AG31</accession>
<proteinExistence type="inferred from homology"/>
<sequence>MPTIKNPVIFIPQSILMTALSSLLALGVMPFNLWLYSMLWTTQKMNVPYANVLISLAFVTVPVLAGMVVRHFKKKWAAVVSKVCGLLGWLGALISGVLVCVIYWDSITTCSTHLLIIGATIPLLGAVAAYVISKIICFSHATCRTLAIETGSQNMVVAINVMLLSFTEPNIRGKMVIFPVLYGLFMLLEVAIAVGIYLLWSFFQQERVIEERVKTKIDNSILTSVPVPAHRLSESKIQKMTGFTLTPDLCQLQQEREEQLRREMATTTYHRFSESPRQPLDDLQLDEVEPILSYSASPRPNEETKMSPSQKPTTKNTLSDDSTDSTLPLYGRPQSPVYFKFPQVPNRSNQPFSGGGDDRDRRPFFKESYTFNPSHSPVSPTLSNKGVPNMFPVTEDDFRPSPGEESPPATAPYGSPIPIPKEKRIDWNQAIADVPSSPDPLTPKATLNSTKSFGFYHNDVRIGQSDQFNTFGRRKNAS</sequence>
<feature type="compositionally biased region" description="Basic and acidic residues" evidence="7">
    <location>
        <begin position="356"/>
        <end position="365"/>
    </location>
</feature>
<reference evidence="9 10" key="1">
    <citation type="submission" date="2023-11" db="EMBL/GenBank/DDBJ databases">
        <title>Halocaridina rubra genome assembly.</title>
        <authorList>
            <person name="Smith C."/>
        </authorList>
    </citation>
    <scope>NUCLEOTIDE SEQUENCE [LARGE SCALE GENOMIC DNA]</scope>
    <source>
        <strain evidence="9">EP-1</strain>
        <tissue evidence="9">Whole</tissue>
    </source>
</reference>
<dbReference type="GO" id="GO:0016020">
    <property type="term" value="C:membrane"/>
    <property type="evidence" value="ECO:0007669"/>
    <property type="project" value="UniProtKB-SubCell"/>
</dbReference>
<dbReference type="Proteomes" id="UP001381693">
    <property type="component" value="Unassembled WGS sequence"/>
</dbReference>
<feature type="transmembrane region" description="Helical" evidence="8">
    <location>
        <begin position="49"/>
        <end position="69"/>
    </location>
</feature>
<dbReference type="AlphaFoldDB" id="A0AAN9AG31"/>
<dbReference type="InterPro" id="IPR002657">
    <property type="entry name" value="BilAc:Na_symport/Acr3"/>
</dbReference>
<dbReference type="Gene3D" id="1.20.1530.20">
    <property type="match status" value="1"/>
</dbReference>
<evidence type="ECO:0000256" key="7">
    <source>
        <dbReference type="SAM" id="MobiDB-lite"/>
    </source>
</evidence>
<evidence type="ECO:0000256" key="5">
    <source>
        <dbReference type="ARBA" id="ARBA00022989"/>
    </source>
</evidence>
<dbReference type="GO" id="GO:0008508">
    <property type="term" value="F:bile acid:sodium symporter activity"/>
    <property type="evidence" value="ECO:0007669"/>
    <property type="project" value="TreeGrafter"/>
</dbReference>
<feature type="compositionally biased region" description="Polar residues" evidence="7">
    <location>
        <begin position="306"/>
        <end position="326"/>
    </location>
</feature>
<evidence type="ECO:0000256" key="2">
    <source>
        <dbReference type="ARBA" id="ARBA00006528"/>
    </source>
</evidence>
<feature type="compositionally biased region" description="Polar residues" evidence="7">
    <location>
        <begin position="369"/>
        <end position="386"/>
    </location>
</feature>
<dbReference type="PANTHER" id="PTHR10361:SF28">
    <property type="entry name" value="P3 PROTEIN-RELATED"/>
    <property type="match status" value="1"/>
</dbReference>
<evidence type="ECO:0000256" key="1">
    <source>
        <dbReference type="ARBA" id="ARBA00004141"/>
    </source>
</evidence>
<feature type="transmembrane region" description="Helical" evidence="8">
    <location>
        <begin position="180"/>
        <end position="203"/>
    </location>
</feature>
<evidence type="ECO:0000256" key="4">
    <source>
        <dbReference type="ARBA" id="ARBA00022847"/>
    </source>
</evidence>
<feature type="transmembrane region" description="Helical" evidence="8">
    <location>
        <begin position="76"/>
        <end position="104"/>
    </location>
</feature>
<dbReference type="InterPro" id="IPR038770">
    <property type="entry name" value="Na+/solute_symporter_sf"/>
</dbReference>
<comment type="caution">
    <text evidence="9">The sequence shown here is derived from an EMBL/GenBank/DDBJ whole genome shotgun (WGS) entry which is preliminary data.</text>
</comment>
<keyword evidence="10" id="KW-1185">Reference proteome</keyword>
<evidence type="ECO:0000256" key="6">
    <source>
        <dbReference type="ARBA" id="ARBA00023136"/>
    </source>
</evidence>
<keyword evidence="6 8" id="KW-0472">Membrane</keyword>
<feature type="region of interest" description="Disordered" evidence="7">
    <location>
        <begin position="293"/>
        <end position="422"/>
    </location>
</feature>
<name>A0AAN9AG31_HALRR</name>
<evidence type="ECO:0000256" key="8">
    <source>
        <dbReference type="SAM" id="Phobius"/>
    </source>
</evidence>
<keyword evidence="3 8" id="KW-0812">Transmembrane</keyword>
<organism evidence="9 10">
    <name type="scientific">Halocaridina rubra</name>
    <name type="common">Hawaiian red shrimp</name>
    <dbReference type="NCBI Taxonomy" id="373956"/>
    <lineage>
        <taxon>Eukaryota</taxon>
        <taxon>Metazoa</taxon>
        <taxon>Ecdysozoa</taxon>
        <taxon>Arthropoda</taxon>
        <taxon>Crustacea</taxon>
        <taxon>Multicrustacea</taxon>
        <taxon>Malacostraca</taxon>
        <taxon>Eumalacostraca</taxon>
        <taxon>Eucarida</taxon>
        <taxon>Decapoda</taxon>
        <taxon>Pleocyemata</taxon>
        <taxon>Caridea</taxon>
        <taxon>Atyoidea</taxon>
        <taxon>Atyidae</taxon>
        <taxon>Halocaridina</taxon>
    </lineage>
</organism>
<evidence type="ECO:0000313" key="10">
    <source>
        <dbReference type="Proteomes" id="UP001381693"/>
    </source>
</evidence>
<dbReference type="EMBL" id="JAXCGZ010000369">
    <property type="protein sequence ID" value="KAK7086107.1"/>
    <property type="molecule type" value="Genomic_DNA"/>
</dbReference>
<keyword evidence="4" id="KW-0769">Symport</keyword>
<feature type="transmembrane region" description="Helical" evidence="8">
    <location>
        <begin position="110"/>
        <end position="132"/>
    </location>
</feature>
<comment type="subcellular location">
    <subcellularLocation>
        <location evidence="1">Membrane</location>
        <topology evidence="1">Multi-pass membrane protein</topology>
    </subcellularLocation>
</comment>